<dbReference type="EMBL" id="JABSTU010000004">
    <property type="protein sequence ID" value="KAH8033874.1"/>
    <property type="molecule type" value="Genomic_DNA"/>
</dbReference>
<feature type="transmembrane region" description="Helical" evidence="1">
    <location>
        <begin position="12"/>
        <end position="33"/>
    </location>
</feature>
<keyword evidence="1" id="KW-0472">Membrane</keyword>
<sequence length="167" mass="18087">MVSSILRAPQLGVIALTATVAGGAIAAASYVWLKRKVAASNFVPVAYLVNITIYPIKSLPGVEVPYADCTVAGPVYKGLKDRQMLLVKEDYFVSMREEPCLGTINVAFDEDKLTLTLTANGYPPLSILVHTEVLTLKQAASPALELRDIWTSGATRGTKEKTYFSHL</sequence>
<reference evidence="3" key="2">
    <citation type="submission" date="2021-09" db="EMBL/GenBank/DDBJ databases">
        <authorList>
            <person name="Jia N."/>
            <person name="Wang J."/>
            <person name="Shi W."/>
            <person name="Du L."/>
            <person name="Sun Y."/>
            <person name="Zhan W."/>
            <person name="Jiang J."/>
            <person name="Wang Q."/>
            <person name="Zhang B."/>
            <person name="Ji P."/>
            <person name="Sakyi L.B."/>
            <person name="Cui X."/>
            <person name="Yuan T."/>
            <person name="Jiang B."/>
            <person name="Yang W."/>
            <person name="Lam T.T.-Y."/>
            <person name="Chang Q."/>
            <person name="Ding S."/>
            <person name="Wang X."/>
            <person name="Zhu J."/>
            <person name="Ruan X."/>
            <person name="Zhao L."/>
            <person name="Wei J."/>
            <person name="Que T."/>
            <person name="Du C."/>
            <person name="Cheng J."/>
            <person name="Dai P."/>
            <person name="Han X."/>
            <person name="Huang E."/>
            <person name="Gao Y."/>
            <person name="Liu J."/>
            <person name="Shao H."/>
            <person name="Ye R."/>
            <person name="Li L."/>
            <person name="Wei W."/>
            <person name="Wang X."/>
            <person name="Wang C."/>
            <person name="Huo Q."/>
            <person name="Li W."/>
            <person name="Guo W."/>
            <person name="Chen H."/>
            <person name="Chen S."/>
            <person name="Zhou L."/>
            <person name="Zhou L."/>
            <person name="Ni X."/>
            <person name="Tian J."/>
            <person name="Zhou Y."/>
            <person name="Sheng Y."/>
            <person name="Liu T."/>
            <person name="Pan Y."/>
            <person name="Xia L."/>
            <person name="Li J."/>
            <person name="Zhao F."/>
            <person name="Cao W."/>
        </authorList>
    </citation>
    <scope>NUCLEOTIDE SEQUENCE</scope>
    <source>
        <strain evidence="3">Rmic-2018</strain>
        <tissue evidence="3">Larvae</tissue>
    </source>
</reference>
<evidence type="ECO:0000313" key="3">
    <source>
        <dbReference type="EMBL" id="KAH8033874.1"/>
    </source>
</evidence>
<dbReference type="Pfam" id="PF03476">
    <property type="entry name" value="MOSC_N"/>
    <property type="match status" value="1"/>
</dbReference>
<comment type="caution">
    <text evidence="3">The sequence shown here is derived from an EMBL/GenBank/DDBJ whole genome shotgun (WGS) entry which is preliminary data.</text>
</comment>
<dbReference type="InterPro" id="IPR005303">
    <property type="entry name" value="MOCOS_middle"/>
</dbReference>
<keyword evidence="1" id="KW-0812">Transmembrane</keyword>
<organism evidence="3 4">
    <name type="scientific">Rhipicephalus microplus</name>
    <name type="common">Cattle tick</name>
    <name type="synonym">Boophilus microplus</name>
    <dbReference type="NCBI Taxonomy" id="6941"/>
    <lineage>
        <taxon>Eukaryota</taxon>
        <taxon>Metazoa</taxon>
        <taxon>Ecdysozoa</taxon>
        <taxon>Arthropoda</taxon>
        <taxon>Chelicerata</taxon>
        <taxon>Arachnida</taxon>
        <taxon>Acari</taxon>
        <taxon>Parasitiformes</taxon>
        <taxon>Ixodida</taxon>
        <taxon>Ixodoidea</taxon>
        <taxon>Ixodidae</taxon>
        <taxon>Rhipicephalinae</taxon>
        <taxon>Rhipicephalus</taxon>
        <taxon>Boophilus</taxon>
    </lineage>
</organism>
<dbReference type="Proteomes" id="UP000821866">
    <property type="component" value="Chromosome 2"/>
</dbReference>
<dbReference type="AlphaFoldDB" id="A0A9J6EHS3"/>
<dbReference type="VEuPathDB" id="VectorBase:LOC119161107"/>
<dbReference type="SUPFAM" id="SSF141673">
    <property type="entry name" value="MOSC N-terminal domain-like"/>
    <property type="match status" value="1"/>
</dbReference>
<name>A0A9J6EHS3_RHIMP</name>
<reference evidence="3" key="1">
    <citation type="journal article" date="2020" name="Cell">
        <title>Large-Scale Comparative Analyses of Tick Genomes Elucidate Their Genetic Diversity and Vector Capacities.</title>
        <authorList>
            <consortium name="Tick Genome and Microbiome Consortium (TIGMIC)"/>
            <person name="Jia N."/>
            <person name="Wang J."/>
            <person name="Shi W."/>
            <person name="Du L."/>
            <person name="Sun Y."/>
            <person name="Zhan W."/>
            <person name="Jiang J.F."/>
            <person name="Wang Q."/>
            <person name="Zhang B."/>
            <person name="Ji P."/>
            <person name="Bell-Sakyi L."/>
            <person name="Cui X.M."/>
            <person name="Yuan T.T."/>
            <person name="Jiang B.G."/>
            <person name="Yang W.F."/>
            <person name="Lam T.T."/>
            <person name="Chang Q.C."/>
            <person name="Ding S.J."/>
            <person name="Wang X.J."/>
            <person name="Zhu J.G."/>
            <person name="Ruan X.D."/>
            <person name="Zhao L."/>
            <person name="Wei J.T."/>
            <person name="Ye R.Z."/>
            <person name="Que T.C."/>
            <person name="Du C.H."/>
            <person name="Zhou Y.H."/>
            <person name="Cheng J.X."/>
            <person name="Dai P.F."/>
            <person name="Guo W.B."/>
            <person name="Han X.H."/>
            <person name="Huang E.J."/>
            <person name="Li L.F."/>
            <person name="Wei W."/>
            <person name="Gao Y.C."/>
            <person name="Liu J.Z."/>
            <person name="Shao H.Z."/>
            <person name="Wang X."/>
            <person name="Wang C.C."/>
            <person name="Yang T.C."/>
            <person name="Huo Q.B."/>
            <person name="Li W."/>
            <person name="Chen H.Y."/>
            <person name="Chen S.E."/>
            <person name="Zhou L.G."/>
            <person name="Ni X.B."/>
            <person name="Tian J.H."/>
            <person name="Sheng Y."/>
            <person name="Liu T."/>
            <person name="Pan Y.S."/>
            <person name="Xia L.Y."/>
            <person name="Li J."/>
            <person name="Zhao F."/>
            <person name="Cao W.C."/>
        </authorList>
    </citation>
    <scope>NUCLEOTIDE SEQUENCE</scope>
    <source>
        <strain evidence="3">Rmic-2018</strain>
    </source>
</reference>
<proteinExistence type="predicted"/>
<evidence type="ECO:0000313" key="4">
    <source>
        <dbReference type="Proteomes" id="UP000821866"/>
    </source>
</evidence>
<accession>A0A9J6EHS3</accession>
<evidence type="ECO:0000256" key="1">
    <source>
        <dbReference type="SAM" id="Phobius"/>
    </source>
</evidence>
<evidence type="ECO:0000259" key="2">
    <source>
        <dbReference type="Pfam" id="PF03476"/>
    </source>
</evidence>
<feature type="domain" description="Molybdenum cofactor sulfurase middle" evidence="2">
    <location>
        <begin position="46"/>
        <end position="131"/>
    </location>
</feature>
<gene>
    <name evidence="3" type="ORF">HPB51_016646</name>
</gene>
<keyword evidence="1" id="KW-1133">Transmembrane helix</keyword>
<protein>
    <recommendedName>
        <fullName evidence="2">Molybdenum cofactor sulfurase middle domain-containing protein</fullName>
    </recommendedName>
</protein>
<keyword evidence="4" id="KW-1185">Reference proteome</keyword>